<sequence length="369" mass="39927">MNEQDMWRIARVALTAVGEHGYMLAGSLALRAHGVTGRPMGDIDLFALPGSDGATAHAELTAALTGAGYQVQTSMYSDGGRAANLDVHDPRQPAMAPVQIQLAQVMMDFEPQHIDGLPVMAIGDCIHLKGEALRTLAMAKDFLDLYYLNLAYGADFVDEHLGANTAADAYSLRLMLSEVGDIPDESFALYQLTPADAADLRHHVLDWANDILPDIENHLKVSSKGPAAGLHALDQDQAVQAWERIAANQPLSLNTDYEIARELVEAAEGITGSAKSASAKKLAEAATAWALRLREEIQRRMRLSSDDRAAEVAVRREYKGLGLGEQEPTQASVLARVTAVPTPHQDPYTPGQEASNAEVKPQAPDHWRL</sequence>
<reference evidence="3" key="1">
    <citation type="journal article" date="2019" name="Int. J. Syst. Evol. Microbiol.">
        <title>The Global Catalogue of Microorganisms (GCM) 10K type strain sequencing project: providing services to taxonomists for standard genome sequencing and annotation.</title>
        <authorList>
            <consortium name="The Broad Institute Genomics Platform"/>
            <consortium name="The Broad Institute Genome Sequencing Center for Infectious Disease"/>
            <person name="Wu L."/>
            <person name="Ma J."/>
        </authorList>
    </citation>
    <scope>NUCLEOTIDE SEQUENCE [LARGE SCALE GENOMIC DNA]</scope>
    <source>
        <strain evidence="3">JCM 6833</strain>
    </source>
</reference>
<keyword evidence="3" id="KW-1185">Reference proteome</keyword>
<name>A0ABP6CWD3_9ACTN</name>
<organism evidence="2 3">
    <name type="scientific">Actinomadura fulvescens</name>
    <dbReference type="NCBI Taxonomy" id="46160"/>
    <lineage>
        <taxon>Bacteria</taxon>
        <taxon>Bacillati</taxon>
        <taxon>Actinomycetota</taxon>
        <taxon>Actinomycetes</taxon>
        <taxon>Streptosporangiales</taxon>
        <taxon>Thermomonosporaceae</taxon>
        <taxon>Actinomadura</taxon>
    </lineage>
</organism>
<protein>
    <recommendedName>
        <fullName evidence="4">Nucleotidyltransferase</fullName>
    </recommendedName>
</protein>
<dbReference type="Proteomes" id="UP001501509">
    <property type="component" value="Unassembled WGS sequence"/>
</dbReference>
<dbReference type="EMBL" id="BAAATD010000013">
    <property type="protein sequence ID" value="GAA2627695.1"/>
    <property type="molecule type" value="Genomic_DNA"/>
</dbReference>
<evidence type="ECO:0008006" key="4">
    <source>
        <dbReference type="Google" id="ProtNLM"/>
    </source>
</evidence>
<evidence type="ECO:0000256" key="1">
    <source>
        <dbReference type="SAM" id="MobiDB-lite"/>
    </source>
</evidence>
<proteinExistence type="predicted"/>
<evidence type="ECO:0000313" key="2">
    <source>
        <dbReference type="EMBL" id="GAA2627695.1"/>
    </source>
</evidence>
<gene>
    <name evidence="2" type="ORF">GCM10010411_76090</name>
</gene>
<dbReference type="RefSeq" id="WP_344547345.1">
    <property type="nucleotide sequence ID" value="NZ_BAAATD010000013.1"/>
</dbReference>
<comment type="caution">
    <text evidence="2">The sequence shown here is derived from an EMBL/GenBank/DDBJ whole genome shotgun (WGS) entry which is preliminary data.</text>
</comment>
<feature type="region of interest" description="Disordered" evidence="1">
    <location>
        <begin position="338"/>
        <end position="369"/>
    </location>
</feature>
<evidence type="ECO:0000313" key="3">
    <source>
        <dbReference type="Proteomes" id="UP001501509"/>
    </source>
</evidence>
<accession>A0ABP6CWD3</accession>